<evidence type="ECO:0000313" key="1">
    <source>
        <dbReference type="EMBL" id="QFR59722.1"/>
    </source>
</evidence>
<dbReference type="EMBL" id="MN508356">
    <property type="protein sequence ID" value="QFR59722.1"/>
    <property type="molecule type" value="Genomic_DNA"/>
</dbReference>
<accession>A0A5P8PR19</accession>
<gene>
    <name evidence="1" type="ORF">VBApiPXC38_35</name>
</gene>
<proteinExistence type="predicted"/>
<organism evidence="1 2">
    <name type="scientific">Acinetobacter phage VB_ApiP_XC38</name>
    <dbReference type="NCBI Taxonomy" id="2655002"/>
    <lineage>
        <taxon>Viruses</taxon>
        <taxon>Duplodnaviria</taxon>
        <taxon>Heunggongvirae</taxon>
        <taxon>Uroviricota</taxon>
        <taxon>Caudoviricetes</taxon>
        <taxon>Schitoviridae</taxon>
        <taxon>Exceevirus</taxon>
        <taxon>Exceevirus Xc38</taxon>
    </lineage>
</organism>
<evidence type="ECO:0000313" key="2">
    <source>
        <dbReference type="Proteomes" id="UP000326537"/>
    </source>
</evidence>
<keyword evidence="2" id="KW-1185">Reference proteome</keyword>
<dbReference type="Proteomes" id="UP000326537">
    <property type="component" value="Segment"/>
</dbReference>
<protein>
    <submittedName>
        <fullName evidence="1">Uncharacterized protein</fullName>
    </submittedName>
</protein>
<sequence length="134" mass="15371">MVVTITIVLIFIYALLMLRHHRAKEIDVPQGLQAWDADGKNVVDLTDRQLTLFKRYVLQNTDTNVYTRDYTLVGISPEITVAYIETKQIGTETQRLARKDGIAVTIVGKDTFRLTSVLPLSTANPYIINFYYFR</sequence>
<reference evidence="1 2" key="1">
    <citation type="submission" date="2019-09" db="EMBL/GenBank/DDBJ databases">
        <title>The characteristics and genome analysis of VB_ApiP_XC38, a novel N4-like phage Infecting Acinetobacter pittii.</title>
        <authorList>
            <person name="Cheng M."/>
        </authorList>
    </citation>
    <scope>NUCLEOTIDE SEQUENCE [LARGE SCALE GENOMIC DNA]</scope>
</reference>
<name>A0A5P8PR19_9CAUD</name>